<sequence>MGAVERERRTYDRTCATVERLEARLQRTSSKRAHRLEAILATAEANLRHATDSLNLAEGRLAQARAEQSRAVEWARADLVRAIEAAKQDYESAKRVYAVAPPAAVQPRVQVGTSAPTQPTDNSGKGSQPSGISDYPWFTSHDPSVVRAVGRSDGRYLASLLVASCGS</sequence>
<dbReference type="Proteomes" id="UP001140234">
    <property type="component" value="Unassembled WGS sequence"/>
</dbReference>
<name>A0ACC1JSU5_9FUNG</name>
<organism evidence="1 2">
    <name type="scientific">Coemansia nantahalensis</name>
    <dbReference type="NCBI Taxonomy" id="2789366"/>
    <lineage>
        <taxon>Eukaryota</taxon>
        <taxon>Fungi</taxon>
        <taxon>Fungi incertae sedis</taxon>
        <taxon>Zoopagomycota</taxon>
        <taxon>Kickxellomycotina</taxon>
        <taxon>Kickxellomycetes</taxon>
        <taxon>Kickxellales</taxon>
        <taxon>Kickxellaceae</taxon>
        <taxon>Coemansia</taxon>
    </lineage>
</organism>
<accession>A0ACC1JSU5</accession>
<proteinExistence type="predicted"/>
<keyword evidence="2" id="KW-1185">Reference proteome</keyword>
<evidence type="ECO:0000313" key="2">
    <source>
        <dbReference type="Proteomes" id="UP001140234"/>
    </source>
</evidence>
<gene>
    <name evidence="1" type="ORF">IWQ57_004207</name>
</gene>
<comment type="caution">
    <text evidence="1">The sequence shown here is derived from an EMBL/GenBank/DDBJ whole genome shotgun (WGS) entry which is preliminary data.</text>
</comment>
<protein>
    <submittedName>
        <fullName evidence="1">Uncharacterized protein</fullName>
    </submittedName>
</protein>
<dbReference type="EMBL" id="JANBUJ010001592">
    <property type="protein sequence ID" value="KAJ2766822.1"/>
    <property type="molecule type" value="Genomic_DNA"/>
</dbReference>
<evidence type="ECO:0000313" key="1">
    <source>
        <dbReference type="EMBL" id="KAJ2766822.1"/>
    </source>
</evidence>
<reference evidence="1" key="1">
    <citation type="submission" date="2022-07" db="EMBL/GenBank/DDBJ databases">
        <title>Phylogenomic reconstructions and comparative analyses of Kickxellomycotina fungi.</title>
        <authorList>
            <person name="Reynolds N.K."/>
            <person name="Stajich J.E."/>
            <person name="Barry K."/>
            <person name="Grigoriev I.V."/>
            <person name="Crous P."/>
            <person name="Smith M.E."/>
        </authorList>
    </citation>
    <scope>NUCLEOTIDE SEQUENCE</scope>
    <source>
        <strain evidence="1">CBS 109366</strain>
    </source>
</reference>